<proteinExistence type="predicted"/>
<keyword evidence="1" id="KW-0472">Membrane</keyword>
<feature type="transmembrane region" description="Helical" evidence="1">
    <location>
        <begin position="20"/>
        <end position="37"/>
    </location>
</feature>
<dbReference type="AlphaFoldDB" id="A0A5C1YPS2"/>
<sequence length="128" mass="15028">MRKNALVTALFTDQPLARNVLLWASLLACGVVLALVGRHPHSAWLLVLAVPVLCLSLLDLTQTTHSLRRTFPVSARFRWMFEWLRPFLHSYIVEGGGFEKPSVFEAFYVIPFLRFWLREWRYETAWFF</sequence>
<evidence type="ECO:0000313" key="3">
    <source>
        <dbReference type="Proteomes" id="UP000324536"/>
    </source>
</evidence>
<organism evidence="2 3">
    <name type="scientific">Acetobacter vaccinii</name>
    <dbReference type="NCBI Taxonomy" id="2592655"/>
    <lineage>
        <taxon>Bacteria</taxon>
        <taxon>Pseudomonadati</taxon>
        <taxon>Pseudomonadota</taxon>
        <taxon>Alphaproteobacteria</taxon>
        <taxon>Acetobacterales</taxon>
        <taxon>Acetobacteraceae</taxon>
        <taxon>Acetobacter</taxon>
    </lineage>
</organism>
<dbReference type="Proteomes" id="UP000324536">
    <property type="component" value="Chromosome"/>
</dbReference>
<keyword evidence="1" id="KW-1133">Transmembrane helix</keyword>
<reference evidence="2 3" key="1">
    <citation type="submission" date="2019-09" db="EMBL/GenBank/DDBJ databases">
        <title>Genome sequencing of strain KACC 21233.</title>
        <authorList>
            <person name="Heo J."/>
            <person name="Kim S.-J."/>
            <person name="Kim J.-S."/>
            <person name="Hong S.-B."/>
            <person name="Kwon S.-W."/>
        </authorList>
    </citation>
    <scope>NUCLEOTIDE SEQUENCE [LARGE SCALE GENOMIC DNA]</scope>
    <source>
        <strain evidence="2 3">KACC 21233</strain>
    </source>
</reference>
<dbReference type="EMBL" id="CP043506">
    <property type="protein sequence ID" value="QEO17538.1"/>
    <property type="molecule type" value="Genomic_DNA"/>
</dbReference>
<protein>
    <submittedName>
        <fullName evidence="2">Uncharacterized protein</fullName>
    </submittedName>
</protein>
<dbReference type="KEGG" id="acek:FLP30_07235"/>
<accession>A0A5C1YPS2</accession>
<gene>
    <name evidence="2" type="ORF">FLP30_07235</name>
</gene>
<keyword evidence="1" id="KW-0812">Transmembrane</keyword>
<dbReference type="PROSITE" id="PS51257">
    <property type="entry name" value="PROKAR_LIPOPROTEIN"/>
    <property type="match status" value="1"/>
</dbReference>
<keyword evidence="3" id="KW-1185">Reference proteome</keyword>
<name>A0A5C1YPS2_9PROT</name>
<dbReference type="RefSeq" id="WP_149279215.1">
    <property type="nucleotide sequence ID" value="NZ_CP043506.1"/>
</dbReference>
<feature type="transmembrane region" description="Helical" evidence="1">
    <location>
        <begin position="43"/>
        <end position="61"/>
    </location>
</feature>
<evidence type="ECO:0000256" key="1">
    <source>
        <dbReference type="SAM" id="Phobius"/>
    </source>
</evidence>
<evidence type="ECO:0000313" key="2">
    <source>
        <dbReference type="EMBL" id="QEO17538.1"/>
    </source>
</evidence>